<sequence>MTMTEPTPLQRLREVFDARAFAEDCCVSRHITLVLYFASVLAEDELADPPPPPPPPAGSEKIQYSMTKENENGEKWSDQIQERLNLFLEDEDPDKNFLIPWLKKVEILEAEKTSKTTSRIVYRFPVLKEYLNPTRTFHGGAIASIMDVCTTWCLFLICDYGFWSTMGTTRSLHCVYLKPAMEDDMLLCECRIVHAGKRLCLLTGSMTREKDGAVVATCEHNKYNIDADSSNM</sequence>
<dbReference type="GO" id="GO:0047617">
    <property type="term" value="F:fatty acyl-CoA hydrolase activity"/>
    <property type="evidence" value="ECO:0007669"/>
    <property type="project" value="InterPro"/>
</dbReference>
<dbReference type="CDD" id="cd03443">
    <property type="entry name" value="PaaI_thioesterase"/>
    <property type="match status" value="1"/>
</dbReference>
<dbReference type="Proteomes" id="UP000070133">
    <property type="component" value="Unassembled WGS sequence"/>
</dbReference>
<evidence type="ECO:0000313" key="4">
    <source>
        <dbReference type="EMBL" id="KXS96524.1"/>
    </source>
</evidence>
<dbReference type="InterPro" id="IPR039298">
    <property type="entry name" value="ACOT13"/>
</dbReference>
<dbReference type="SUPFAM" id="SSF54637">
    <property type="entry name" value="Thioesterase/thiol ester dehydrase-isomerase"/>
    <property type="match status" value="1"/>
</dbReference>
<dbReference type="Pfam" id="PF03061">
    <property type="entry name" value="4HBT"/>
    <property type="match status" value="1"/>
</dbReference>
<keyword evidence="5" id="KW-1185">Reference proteome</keyword>
<dbReference type="AlphaFoldDB" id="A0A139H258"/>
<feature type="domain" description="Thioesterase" evidence="3">
    <location>
        <begin position="136"/>
        <end position="212"/>
    </location>
</feature>
<evidence type="ECO:0000259" key="3">
    <source>
        <dbReference type="Pfam" id="PF03061"/>
    </source>
</evidence>
<organism evidence="4 5">
    <name type="scientific">Pseudocercospora eumusae</name>
    <dbReference type="NCBI Taxonomy" id="321146"/>
    <lineage>
        <taxon>Eukaryota</taxon>
        <taxon>Fungi</taxon>
        <taxon>Dikarya</taxon>
        <taxon>Ascomycota</taxon>
        <taxon>Pezizomycotina</taxon>
        <taxon>Dothideomycetes</taxon>
        <taxon>Dothideomycetidae</taxon>
        <taxon>Mycosphaerellales</taxon>
        <taxon>Mycosphaerellaceae</taxon>
        <taxon>Pseudocercospora</taxon>
    </lineage>
</organism>
<dbReference type="InterPro" id="IPR006683">
    <property type="entry name" value="Thioestr_dom"/>
</dbReference>
<dbReference type="EMBL" id="LFZN01000172">
    <property type="protein sequence ID" value="KXS96524.1"/>
    <property type="molecule type" value="Genomic_DNA"/>
</dbReference>
<dbReference type="OrthoDB" id="2831072at2759"/>
<reference evidence="4 5" key="1">
    <citation type="submission" date="2015-07" db="EMBL/GenBank/DDBJ databases">
        <title>Comparative genomics of the Sigatoka disease complex on banana suggests a link between parallel evolutionary changes in Pseudocercospora fijiensis and Pseudocercospora eumusae and increased virulence on the banana host.</title>
        <authorList>
            <person name="Chang T.-C."/>
            <person name="Salvucci A."/>
            <person name="Crous P.W."/>
            <person name="Stergiopoulos I."/>
        </authorList>
    </citation>
    <scope>NUCLEOTIDE SEQUENCE [LARGE SCALE GENOMIC DNA]</scope>
    <source>
        <strain evidence="4 5">CBS 114824</strain>
    </source>
</reference>
<dbReference type="STRING" id="321146.A0A139H258"/>
<comment type="caution">
    <text evidence="4">The sequence shown here is derived from an EMBL/GenBank/DDBJ whole genome shotgun (WGS) entry which is preliminary data.</text>
</comment>
<evidence type="ECO:0000313" key="5">
    <source>
        <dbReference type="Proteomes" id="UP000070133"/>
    </source>
</evidence>
<dbReference type="InterPro" id="IPR029069">
    <property type="entry name" value="HotDog_dom_sf"/>
</dbReference>
<keyword evidence="2" id="KW-0378">Hydrolase</keyword>
<gene>
    <name evidence="4" type="ORF">AC578_5841</name>
</gene>
<protein>
    <recommendedName>
        <fullName evidence="3">Thioesterase domain-containing protein</fullName>
    </recommendedName>
</protein>
<proteinExistence type="inferred from homology"/>
<comment type="similarity">
    <text evidence="1">Belongs to the thioesterase PaaI family.</text>
</comment>
<evidence type="ECO:0000256" key="2">
    <source>
        <dbReference type="ARBA" id="ARBA00022801"/>
    </source>
</evidence>
<accession>A0A139H258</accession>
<dbReference type="PANTHER" id="PTHR21660:SF1">
    <property type="entry name" value="ACYL-COENZYME A THIOESTERASE 13"/>
    <property type="match status" value="1"/>
</dbReference>
<name>A0A139H258_9PEZI</name>
<dbReference type="Gene3D" id="3.10.129.10">
    <property type="entry name" value="Hotdog Thioesterase"/>
    <property type="match status" value="1"/>
</dbReference>
<evidence type="ECO:0000256" key="1">
    <source>
        <dbReference type="ARBA" id="ARBA00008324"/>
    </source>
</evidence>
<dbReference type="PANTHER" id="PTHR21660">
    <property type="entry name" value="THIOESTERASE SUPERFAMILY MEMBER-RELATED"/>
    <property type="match status" value="1"/>
</dbReference>